<dbReference type="PANTHER" id="PTHR11008">
    <property type="entry name" value="PROTEIN TAKEOUT-LIKE PROTEIN"/>
    <property type="match status" value="1"/>
</dbReference>
<proteinExistence type="predicted"/>
<dbReference type="InterPro" id="IPR010562">
    <property type="entry name" value="Haemolymph_juvenile_hormone-bd"/>
</dbReference>
<accession>A0ABM1MBV2</accession>
<keyword evidence="1" id="KW-0732">Signal</keyword>
<sequence>MKVFVSLLVLALVLCAETASNFPSYVTQCKRDENLNKCVIDNVYVIKNHFDKAIPKLYLPKFKPYIIPQFDIQTGQLMGSAKNVVLNNLDQFVLNDLKMDLDKNEFFVDVTFDRIDGECDYTLKGKLLLLQLNGGGKAQFFFNKVHAVLKMTGEDMVKGDEHYKSFNDLKLVLEIDGDSHINLEDIIPNNKEISDVTNKVINENIKEIVKDLIPYFADAMSQIVSNILKGVFNNYSLEKLFTYKCGLPGSISSRRMQVMNMNTLIVLVFVAGSCAAIKFPPFVTQCKRDANLNKCLIDNIDVLKKDHFTKPIPKLFLPQFSPFHIPRVDIQTSSLNITCLDLYLSHMDTVVVNELKMDLENVELFVDVLFEKLDGRCDYQMKGKLLVLELNGGGKGEFNLTKVRGLIKLKGDMITKGGEHFISYKQNELSLDMQGDSTVKLENIINNNKELSDATNKIVNENIKDFISEILPSIADTAEQIFLSIMNKLTQTYSIEQLFIQ</sequence>
<dbReference type="InterPro" id="IPR038606">
    <property type="entry name" value="To_sf"/>
</dbReference>
<dbReference type="GeneID" id="108559321"/>
<reference evidence="3" key="1">
    <citation type="submission" date="2025-08" db="UniProtKB">
        <authorList>
            <consortium name="RefSeq"/>
        </authorList>
    </citation>
    <scope>IDENTIFICATION</scope>
    <source>
        <tissue evidence="3">Whole Larva</tissue>
    </source>
</reference>
<keyword evidence="2" id="KW-1185">Reference proteome</keyword>
<organism evidence="2 3">
    <name type="scientific">Nicrophorus vespilloides</name>
    <name type="common">Boreal carrion beetle</name>
    <dbReference type="NCBI Taxonomy" id="110193"/>
    <lineage>
        <taxon>Eukaryota</taxon>
        <taxon>Metazoa</taxon>
        <taxon>Ecdysozoa</taxon>
        <taxon>Arthropoda</taxon>
        <taxon>Hexapoda</taxon>
        <taxon>Insecta</taxon>
        <taxon>Pterygota</taxon>
        <taxon>Neoptera</taxon>
        <taxon>Endopterygota</taxon>
        <taxon>Coleoptera</taxon>
        <taxon>Polyphaga</taxon>
        <taxon>Staphyliniformia</taxon>
        <taxon>Silphidae</taxon>
        <taxon>Nicrophorinae</taxon>
        <taxon>Nicrophorus</taxon>
    </lineage>
</organism>
<dbReference type="PANTHER" id="PTHR11008:SF14">
    <property type="entry name" value="CIRCADIAN CLOCK-CONTROLLED PROTEIN-LIKE PROTEIN"/>
    <property type="match status" value="1"/>
</dbReference>
<dbReference type="RefSeq" id="XP_017772052.1">
    <property type="nucleotide sequence ID" value="XM_017916563.1"/>
</dbReference>
<evidence type="ECO:0000313" key="2">
    <source>
        <dbReference type="Proteomes" id="UP000695000"/>
    </source>
</evidence>
<dbReference type="Pfam" id="PF06585">
    <property type="entry name" value="JHBP"/>
    <property type="match status" value="2"/>
</dbReference>
<protein>
    <submittedName>
        <fullName evidence="3">Uncharacterized protein LOC108559321</fullName>
    </submittedName>
</protein>
<evidence type="ECO:0000256" key="1">
    <source>
        <dbReference type="SAM" id="SignalP"/>
    </source>
</evidence>
<name>A0ABM1MBV2_NICVS</name>
<gene>
    <name evidence="3" type="primary">LOC108559321</name>
</gene>
<feature type="chain" id="PRO_5046260869" evidence="1">
    <location>
        <begin position="19"/>
        <end position="501"/>
    </location>
</feature>
<evidence type="ECO:0000313" key="3">
    <source>
        <dbReference type="RefSeq" id="XP_017772052.1"/>
    </source>
</evidence>
<feature type="signal peptide" evidence="1">
    <location>
        <begin position="1"/>
        <end position="18"/>
    </location>
</feature>
<dbReference type="SMART" id="SM00700">
    <property type="entry name" value="JHBP"/>
    <property type="match status" value="2"/>
</dbReference>
<dbReference type="Proteomes" id="UP000695000">
    <property type="component" value="Unplaced"/>
</dbReference>
<dbReference type="Gene3D" id="3.15.10.30">
    <property type="entry name" value="Haemolymph juvenile hormone binding protein"/>
    <property type="match status" value="2"/>
</dbReference>